<dbReference type="AlphaFoldDB" id="A0AAV1UL69"/>
<gene>
    <name evidence="2" type="ORF">PM001_LOCUS19502</name>
</gene>
<accession>A0AAV1UL69</accession>
<evidence type="ECO:0000313" key="3">
    <source>
        <dbReference type="Proteomes" id="UP001162060"/>
    </source>
</evidence>
<evidence type="ECO:0000313" key="2">
    <source>
        <dbReference type="EMBL" id="CAK7934352.1"/>
    </source>
</evidence>
<comment type="caution">
    <text evidence="2">The sequence shown here is derived from an EMBL/GenBank/DDBJ whole genome shotgun (WGS) entry which is preliminary data.</text>
</comment>
<proteinExistence type="predicted"/>
<feature type="region of interest" description="Disordered" evidence="1">
    <location>
        <begin position="50"/>
        <end position="105"/>
    </location>
</feature>
<name>A0AAV1UL69_9STRA</name>
<organism evidence="2 3">
    <name type="scientific">Peronospora matthiolae</name>
    <dbReference type="NCBI Taxonomy" id="2874970"/>
    <lineage>
        <taxon>Eukaryota</taxon>
        <taxon>Sar</taxon>
        <taxon>Stramenopiles</taxon>
        <taxon>Oomycota</taxon>
        <taxon>Peronosporomycetes</taxon>
        <taxon>Peronosporales</taxon>
        <taxon>Peronosporaceae</taxon>
        <taxon>Peronospora</taxon>
    </lineage>
</organism>
<dbReference type="Proteomes" id="UP001162060">
    <property type="component" value="Unassembled WGS sequence"/>
</dbReference>
<reference evidence="2" key="1">
    <citation type="submission" date="2024-01" db="EMBL/GenBank/DDBJ databases">
        <authorList>
            <person name="Webb A."/>
        </authorList>
    </citation>
    <scope>NUCLEOTIDE SEQUENCE</scope>
    <source>
        <strain evidence="2">Pm1</strain>
    </source>
</reference>
<protein>
    <submittedName>
        <fullName evidence="2">Uncharacterized protein</fullName>
    </submittedName>
</protein>
<evidence type="ECO:0000256" key="1">
    <source>
        <dbReference type="SAM" id="MobiDB-lite"/>
    </source>
</evidence>
<sequence>MRLHVRNHCQPSIYQLAAGILATPAPAPALFPDRSGCGTSAIIASRRSISWQQGSWRPPPPRQLSSQIGADAAARPQSLPAVDLSAGSRDPGDPRPRASSLPRSEQMRLHVRNHCQPSIYQLAAGILATPLSQLSSHRSRCSTSAIIASRHRRKLPAETLLINQ</sequence>
<dbReference type="EMBL" id="CAKLBY020000207">
    <property type="protein sequence ID" value="CAK7934352.1"/>
    <property type="molecule type" value="Genomic_DNA"/>
</dbReference>